<evidence type="ECO:0000256" key="2">
    <source>
        <dbReference type="ARBA" id="ARBA00023157"/>
    </source>
</evidence>
<feature type="signal peptide" evidence="4">
    <location>
        <begin position="1"/>
        <end position="21"/>
    </location>
</feature>
<keyword evidence="2" id="KW-1015">Disulfide bond</keyword>
<evidence type="ECO:0000259" key="5">
    <source>
        <dbReference type="SMART" id="SM00560"/>
    </source>
</evidence>
<evidence type="ECO:0000256" key="1">
    <source>
        <dbReference type="ARBA" id="ARBA00022729"/>
    </source>
</evidence>
<proteinExistence type="predicted"/>
<gene>
    <name evidence="6" type="ORF">Vau01_045860</name>
</gene>
<dbReference type="SMART" id="SM00560">
    <property type="entry name" value="LamGL"/>
    <property type="match status" value="6"/>
</dbReference>
<dbReference type="SUPFAM" id="SSF49899">
    <property type="entry name" value="Concanavalin A-like lectins/glucanases"/>
    <property type="match status" value="6"/>
</dbReference>
<evidence type="ECO:0000313" key="7">
    <source>
        <dbReference type="Proteomes" id="UP000612585"/>
    </source>
</evidence>
<feature type="chain" id="PRO_5039477885" description="LamG-like jellyroll fold domain-containing protein" evidence="4">
    <location>
        <begin position="22"/>
        <end position="2233"/>
    </location>
</feature>
<dbReference type="Proteomes" id="UP000612585">
    <property type="component" value="Unassembled WGS sequence"/>
</dbReference>
<dbReference type="Pfam" id="PF13385">
    <property type="entry name" value="Laminin_G_3"/>
    <property type="match status" value="6"/>
</dbReference>
<feature type="domain" description="LamG-like jellyroll fold" evidence="5">
    <location>
        <begin position="1182"/>
        <end position="1319"/>
    </location>
</feature>
<evidence type="ECO:0000313" key="6">
    <source>
        <dbReference type="EMBL" id="GIJ57070.1"/>
    </source>
</evidence>
<evidence type="ECO:0000256" key="4">
    <source>
        <dbReference type="SAM" id="SignalP"/>
    </source>
</evidence>
<accession>A0A8J4DZT7</accession>
<keyword evidence="7" id="KW-1185">Reference proteome</keyword>
<feature type="domain" description="LamG-like jellyroll fold" evidence="5">
    <location>
        <begin position="1621"/>
        <end position="1762"/>
    </location>
</feature>
<dbReference type="Gene3D" id="2.60.120.200">
    <property type="match status" value="6"/>
</dbReference>
<feature type="domain" description="LamG-like jellyroll fold" evidence="5">
    <location>
        <begin position="1832"/>
        <end position="1971"/>
    </location>
</feature>
<evidence type="ECO:0000256" key="3">
    <source>
        <dbReference type="SAM" id="MobiDB-lite"/>
    </source>
</evidence>
<keyword evidence="1 4" id="KW-0732">Signal</keyword>
<feature type="domain" description="LamG-like jellyroll fold" evidence="5">
    <location>
        <begin position="738"/>
        <end position="886"/>
    </location>
</feature>
<dbReference type="PANTHER" id="PTHR46943:SF1">
    <property type="entry name" value="PENTRAXIN-RELATED PROTEIN PTX3"/>
    <property type="match status" value="1"/>
</dbReference>
<dbReference type="PANTHER" id="PTHR46943">
    <property type="entry name" value="PENTRAXIN-RELATED PROTEIN PTX3"/>
    <property type="match status" value="1"/>
</dbReference>
<dbReference type="InterPro" id="IPR006558">
    <property type="entry name" value="LamG-like"/>
</dbReference>
<protein>
    <recommendedName>
        <fullName evidence="5">LamG-like jellyroll fold domain-containing protein</fullName>
    </recommendedName>
</protein>
<dbReference type="InterPro" id="IPR013320">
    <property type="entry name" value="ConA-like_dom_sf"/>
</dbReference>
<sequence>MGKLHPARIVLVVALVLAPLAPPWTPVPDRAKALPAIAEAADSGTALVAARRQGTNVTVTGMTDETRLVQAMPDGNLSAELTMRPVRAKRGDRWVPVDTTLVRRADGSVAPRSATVDVAFSGGGDRQPLVAVGVPTGAFALTWPGSLPAPRLSGSAATYPDVLPGVDLVLRAEPDGYVKQFVVKDAAAAKQQALAGISLGLRTEGIAVQVNSDGTTEMRDRGGRVVLTGPPSTMWDRADPVTHAAGEGSRQARVGVRVERDTVTLVPDQALLRDPATRFPVVVDPSAHTPYRHAWAKVFSGYPNDTYWNGGQDGNLGKVGQCPRDFPDSDCRGIAAARTYYMFDTSFLVNRNVIKADFLITATNGTMCDDRSQTLFLVHSDINGAMTWNNQPGSTALSHAPVSGCGNRGAGWPTNGNINHGGMTSYMLGGDEGTSYESQKAWRRYDSNSARVYIEFNATPNMADAVAIYPPLPAPCRWCANVPFVSNRVVQLKAQHSDADNDQLRADWAITDGRGRREIFSENWLNSGSWHEYSLDLADFHDQTVSWAARATDPAGAGAEWRAGPGPFRVDRVGVTVAPGVSGVTYPQDNRWHGGVDVPGSFTFTANGVADIDHYIFSWTDPPDDTPTTSVAADRLGGNATVTLLPPGDGPRTLYVQSVDRAGHRSPVTYHRFYVRAGSGPLAQWSFEGNTTDTAFLGWRNGTLEGSASYTDGAVGTGLALDGVSGMMTAPGEVPAAGSYSVSAWVYLDRLDKPTATVVSQSGNEICAFCLQYQNTTAFQGWVFTAPQSDSATPAGYDFVRSSRPPTERVWTQLTATYDAGLRRMQLFVDGELAGSKVRPGAWSTTNPLRIGHHRMKNAQGVAQNSEFFPGRIDELKLYDRALSESEVRASITRDNVQVGQWSFDDPSTSRTASNSVPGGQAMVLNGNARIDAAGEVKSALKLSGADDYAVTSDRVVRTDRSFTIAAWLRIEQAPAAGAAATAVSQDASVNSGFMLNFRNVDGGQWELVMPARNVAGAPEPASVVRSGGSTAAVNTSAHVAIVYDAPTKKIRIYVDGWLKGETVRTDGFDAVGPLIVGRGRLEGAVVNPWPGKVDELRAYSRAVTQEELQGIVGRDGGAAGQWAFDGNLQATPPGAKHGTAGGSAVEYTGGQSVDPSATDLALRLNGTSNYVTTDRVVNPGRNFSVAAWVRLDKVGGTPAVVSQDRSNVSGFQLHATSDGKWAFAVGGDEATGAVSRVTGPAVQIGQWTHLVGVYDAAGRQAHLYVNGVIAGTVGNVTGYDKDAARFVIGAAQRSGQRVDYFPGAIDDVAAYVRPLFADEIKVMAGRDVNLVHHWKMDEPSGRNLSDAVGTTRTATLAGGTTFTAGRVGNGVQFDGRDGQAATTGIDVRTDRAFTIATWVKLPSTRTGKTVAVSVDGTSGSKFRLGHLIDNDMYPNGAWYFEMPESDAADAVVTRAAVATEEPDLDGWVHLTGVYDPAAKMLWLYVNGMRYDEGVLNNPWPSSGGVAIGRGKLAGQPAQFWNSAIDDVRLYTGAFDKNRIKALYDSYPAEIGSPSLPTANVGRWTFNENTGTTAADTSGRGLTATMAGGAEWTGGRSGPAGWFNGTSSYAETAGPVIDTTQSFSAAAWVYLDREETTDRTILGQDGNQVSLVKLQYRAQWKKWAVVVAGGDENAKADSVVLLSTESAPVWEWTHLAIVYDATLRQVRLYVNGVLSAAQVGVVVPDAKGRFAIGRARYNGANTGFFPRGIDDVRVFGKPLSGGEVRRVHDDVGPAANVYYRFDDNNTNDSTWRKNHATVTGGVTYGPGVTGPALRLDGSGYAESPYRGVLMRDSFTVSAWAYPTRSDRVMTILSQDGDRNSGIVLQYRPGVNRWVFGQAASDADGAPMVYVASLKQPALERWTHVSGVYDYPARQLRLYVDGQLVGVRNDTVLWQATGKLALGRSRENGAVAGTFLGALDEIQADAGVVSDEGLAARAGWPAPVAGQLGAYVNMDGDRYTGSTGTAPRDGYRFSATFGLPAAAGPNTAMLYGCRDGGDGFVARDAACGGKTALGAIGLVYTVRPTNLPTVPLYTCATATDRFESLTAGCDGAGVTGTVLGFTVAYGLLARYRVPGYDHHTTVQGTPPGYLLDGPAHGYLDLTQSPGTVPLWSCREATDRFLSTDATCEGKTAVGVIGFISSAPVVGATSGPLYRCSQNGQRLTSMRSDCDGLTVDRQLGYIRLDPPTTTAEFSA</sequence>
<dbReference type="InterPro" id="IPR042837">
    <property type="entry name" value="PTX3"/>
</dbReference>
<dbReference type="GO" id="GO:0006955">
    <property type="term" value="P:immune response"/>
    <property type="evidence" value="ECO:0007669"/>
    <property type="project" value="InterPro"/>
</dbReference>
<reference evidence="6" key="1">
    <citation type="submission" date="2021-01" db="EMBL/GenBank/DDBJ databases">
        <title>Whole genome shotgun sequence of Virgisporangium aurantiacum NBRC 16421.</title>
        <authorList>
            <person name="Komaki H."/>
            <person name="Tamura T."/>
        </authorList>
    </citation>
    <scope>NUCLEOTIDE SEQUENCE</scope>
    <source>
        <strain evidence="6">NBRC 16421</strain>
    </source>
</reference>
<feature type="domain" description="LamG-like jellyroll fold" evidence="5">
    <location>
        <begin position="1392"/>
        <end position="1538"/>
    </location>
</feature>
<organism evidence="6 7">
    <name type="scientific">Virgisporangium aurantiacum</name>
    <dbReference type="NCBI Taxonomy" id="175570"/>
    <lineage>
        <taxon>Bacteria</taxon>
        <taxon>Bacillati</taxon>
        <taxon>Actinomycetota</taxon>
        <taxon>Actinomycetes</taxon>
        <taxon>Micromonosporales</taxon>
        <taxon>Micromonosporaceae</taxon>
        <taxon>Virgisporangium</taxon>
    </lineage>
</organism>
<dbReference type="EMBL" id="BOPG01000028">
    <property type="protein sequence ID" value="GIJ57070.1"/>
    <property type="molecule type" value="Genomic_DNA"/>
</dbReference>
<name>A0A8J4DZT7_9ACTN</name>
<feature type="domain" description="LamG-like jellyroll fold" evidence="5">
    <location>
        <begin position="961"/>
        <end position="1107"/>
    </location>
</feature>
<feature type="region of interest" description="Disordered" evidence="3">
    <location>
        <begin position="215"/>
        <end position="238"/>
    </location>
</feature>
<comment type="caution">
    <text evidence="6">The sequence shown here is derived from an EMBL/GenBank/DDBJ whole genome shotgun (WGS) entry which is preliminary data.</text>
</comment>